<organism evidence="5 6">
    <name type="scientific">Streptosporangium nondiastaticum</name>
    <dbReference type="NCBI Taxonomy" id="35764"/>
    <lineage>
        <taxon>Bacteria</taxon>
        <taxon>Bacillati</taxon>
        <taxon>Actinomycetota</taxon>
        <taxon>Actinomycetes</taxon>
        <taxon>Streptosporangiales</taxon>
        <taxon>Streptosporangiaceae</taxon>
        <taxon>Streptosporangium</taxon>
    </lineage>
</organism>
<evidence type="ECO:0000259" key="4">
    <source>
        <dbReference type="Pfam" id="PF01494"/>
    </source>
</evidence>
<dbReference type="PRINTS" id="PR00420">
    <property type="entry name" value="RNGMNOXGNASE"/>
</dbReference>
<evidence type="ECO:0000313" key="6">
    <source>
        <dbReference type="Proteomes" id="UP000242427"/>
    </source>
</evidence>
<dbReference type="GO" id="GO:0071949">
    <property type="term" value="F:FAD binding"/>
    <property type="evidence" value="ECO:0007669"/>
    <property type="project" value="InterPro"/>
</dbReference>
<dbReference type="PANTHER" id="PTHR43004">
    <property type="entry name" value="TRK SYSTEM POTASSIUM UPTAKE PROTEIN"/>
    <property type="match status" value="1"/>
</dbReference>
<accession>A0A9X7JI75</accession>
<dbReference type="Pfam" id="PF21274">
    <property type="entry name" value="Rng_hyd_C"/>
    <property type="match status" value="1"/>
</dbReference>
<comment type="cofactor">
    <cofactor evidence="1">
        <name>FAD</name>
        <dbReference type="ChEBI" id="CHEBI:57692"/>
    </cofactor>
</comment>
<dbReference type="InterPro" id="IPR050641">
    <property type="entry name" value="RIFMO-like"/>
</dbReference>
<feature type="domain" description="FAD-binding" evidence="4">
    <location>
        <begin position="34"/>
        <end position="401"/>
    </location>
</feature>
<keyword evidence="2" id="KW-0285">Flavoprotein</keyword>
<dbReference type="Pfam" id="PF01494">
    <property type="entry name" value="FAD_binding_3"/>
    <property type="match status" value="1"/>
</dbReference>
<name>A0A9X7JI75_9ACTN</name>
<dbReference type="Gene3D" id="3.30.9.10">
    <property type="entry name" value="D-Amino Acid Oxidase, subunit A, domain 2"/>
    <property type="match status" value="1"/>
</dbReference>
<comment type="caution">
    <text evidence="5">The sequence shown here is derived from an EMBL/GenBank/DDBJ whole genome shotgun (WGS) entry which is preliminary data.</text>
</comment>
<dbReference type="SUPFAM" id="SSF51905">
    <property type="entry name" value="FAD/NAD(P)-binding domain"/>
    <property type="match status" value="1"/>
</dbReference>
<dbReference type="GO" id="GO:0016709">
    <property type="term" value="F:oxidoreductase activity, acting on paired donors, with incorporation or reduction of molecular oxygen, NAD(P)H as one donor, and incorporation of one atom of oxygen"/>
    <property type="evidence" value="ECO:0007669"/>
    <property type="project" value="UniProtKB-ARBA"/>
</dbReference>
<keyword evidence="3" id="KW-0274">FAD</keyword>
<evidence type="ECO:0000313" key="5">
    <source>
        <dbReference type="EMBL" id="PSJ24167.1"/>
    </source>
</evidence>
<protein>
    <recommendedName>
        <fullName evidence="4">FAD-binding domain-containing protein</fullName>
    </recommendedName>
</protein>
<dbReference type="EMBL" id="PXWG01000237">
    <property type="protein sequence ID" value="PSJ24167.1"/>
    <property type="molecule type" value="Genomic_DNA"/>
</dbReference>
<evidence type="ECO:0000256" key="2">
    <source>
        <dbReference type="ARBA" id="ARBA00022630"/>
    </source>
</evidence>
<dbReference type="PANTHER" id="PTHR43004:SF19">
    <property type="entry name" value="BINDING MONOOXYGENASE, PUTATIVE (JCVI)-RELATED"/>
    <property type="match status" value="1"/>
</dbReference>
<dbReference type="Proteomes" id="UP000242427">
    <property type="component" value="Unassembled WGS sequence"/>
</dbReference>
<keyword evidence="6" id="KW-1185">Reference proteome</keyword>
<gene>
    <name evidence="5" type="ORF">B7P34_34855</name>
</gene>
<sequence length="593" mass="63117">MCPRGRLIDLKDLRDTKDRTPAVGSGREETPAVDVPVLVVGGGPTGLATALFLARHGVRCLLVERHTTTSPVPRATHVSRRSMELFREAGLEEEIRRAGFEVVREDDPRARDRPGSFLPRVVLGATSLAGLHHAEVLETGEEELAVPGPCAPFWCGQDRMEPLLAEAAARNGADVRFGHELTGLRTGPDGARARIRAGATGRTYTVDARYVVAADGAHGRIAERVGITREGHGTLAHRVSVLFRAAPGAWDPTRRFFMCMIRNPGFDGAVMELNTPGHWCAAVDHDPALAEPDGTYTERTCRALVLAAIGDEHADAEIRTVFHWRARHRIAARYSAGPVFLVGDAAHLHPPSGGYGSNVGFQDAHNLAWKLAAVTGSWAGPGLLATYDQERRPVGSATAQQSMLLDGVPPQALGGARLCDPRTLIMGYRYRSTAVLGAPPGPAFPAAFALTAEPGTRLPHLWLRTDAGTEVSTLDLCHGRLTLLSAHPAWARAADRLADATGLPVRGLHVAAGGGDLHDPSATFTAVCGTGPGGAVLVRPDGMVAWRTTDEEPPGPERAHALLASVVGRVLCRPVPERAHIAHTTTRRTGSDG</sequence>
<reference evidence="5 6" key="1">
    <citation type="submission" date="2018-03" db="EMBL/GenBank/DDBJ databases">
        <title>Chitinolytic properties of Streptosporangium nondiastaticum TBG75A20.</title>
        <authorList>
            <person name="Gayathri V."/>
            <person name="Shiburaj S."/>
        </authorList>
    </citation>
    <scope>NUCLEOTIDE SEQUENCE [LARGE SCALE GENOMIC DNA]</scope>
    <source>
        <strain evidence="5 6">TBG75A20</strain>
    </source>
</reference>
<dbReference type="AlphaFoldDB" id="A0A9X7JI75"/>
<dbReference type="InterPro" id="IPR002938">
    <property type="entry name" value="FAD-bd"/>
</dbReference>
<proteinExistence type="predicted"/>
<dbReference type="Gene3D" id="3.40.30.120">
    <property type="match status" value="1"/>
</dbReference>
<evidence type="ECO:0000256" key="1">
    <source>
        <dbReference type="ARBA" id="ARBA00001974"/>
    </source>
</evidence>
<dbReference type="Gene3D" id="3.50.50.60">
    <property type="entry name" value="FAD/NAD(P)-binding domain"/>
    <property type="match status" value="1"/>
</dbReference>
<dbReference type="InterPro" id="IPR036188">
    <property type="entry name" value="FAD/NAD-bd_sf"/>
</dbReference>
<evidence type="ECO:0000256" key="3">
    <source>
        <dbReference type="ARBA" id="ARBA00022827"/>
    </source>
</evidence>
<dbReference type="OrthoDB" id="8670884at2"/>